<comment type="caution">
    <text evidence="1">The sequence shown here is derived from an EMBL/GenBank/DDBJ whole genome shotgun (WGS) entry which is preliminary data.</text>
</comment>
<dbReference type="PROSITE" id="PS51257">
    <property type="entry name" value="PROKAR_LIPOPROTEIN"/>
    <property type="match status" value="1"/>
</dbReference>
<sequence length="223" mass="23900">MTLLRLTLLTAVLLAGCDSKESATAATYDCTRITSALERLACFDAAAGTPPSAPSTPAPATEPEVRVPAIRLLVEANEAGRQPEETGSRITRSADVLPGQDKVVITVPALAGTAPDTYLAISCLSNISRLQLLSAEPLPVNHVDIRLLLDGRPVTPNRTWQVLEDGTVSDAGRGLVAIEQLRQLTRPGERLQIESDHPGFDGVTFDARALAGQMFRQREACHW</sequence>
<evidence type="ECO:0000313" key="1">
    <source>
        <dbReference type="EMBL" id="OLS63976.1"/>
    </source>
</evidence>
<accession>A0A1Q9R9B5</accession>
<dbReference type="EMBL" id="MKZO01000009">
    <property type="protein sequence ID" value="OLS63976.1"/>
    <property type="molecule type" value="Genomic_DNA"/>
</dbReference>
<dbReference type="AlphaFoldDB" id="A0A1Q9R9B5"/>
<dbReference type="OrthoDB" id="7831428at2"/>
<protein>
    <recommendedName>
        <fullName evidence="3">Type VI secretion system-associated protein TagO</fullName>
    </recommendedName>
</protein>
<evidence type="ECO:0000313" key="2">
    <source>
        <dbReference type="Proteomes" id="UP000186736"/>
    </source>
</evidence>
<name>A0A1Q9R9B5_PSEPU</name>
<evidence type="ECO:0008006" key="3">
    <source>
        <dbReference type="Google" id="ProtNLM"/>
    </source>
</evidence>
<dbReference type="InterPro" id="IPR017738">
    <property type="entry name" value="T6SS-assoc_VCA0118"/>
</dbReference>
<reference evidence="1 2" key="1">
    <citation type="submission" date="2016-10" db="EMBL/GenBank/DDBJ databases">
        <title>Genome Sequence of Pseudomonas putida GM4FR.</title>
        <authorList>
            <person name="Poehlein A."/>
            <person name="Wemheuer F."/>
            <person name="Hollensteiner J."/>
            <person name="Wemheuer B."/>
        </authorList>
    </citation>
    <scope>NUCLEOTIDE SEQUENCE [LARGE SCALE GENOMIC DNA]</scope>
    <source>
        <strain evidence="1 2">GM4FR</strain>
    </source>
</reference>
<dbReference type="Proteomes" id="UP000186736">
    <property type="component" value="Unassembled WGS sequence"/>
</dbReference>
<proteinExistence type="predicted"/>
<dbReference type="NCBIfam" id="TIGR03360">
    <property type="entry name" value="VI_minor_1"/>
    <property type="match status" value="1"/>
</dbReference>
<gene>
    <name evidence="1" type="ORF">PSEMO_10440</name>
</gene>
<dbReference type="Pfam" id="PF11319">
    <property type="entry name" value="VasI"/>
    <property type="match status" value="1"/>
</dbReference>
<organism evidence="1 2">
    <name type="scientific">Pseudomonas putida</name>
    <name type="common">Arthrobacter siderocapsulatus</name>
    <dbReference type="NCBI Taxonomy" id="303"/>
    <lineage>
        <taxon>Bacteria</taxon>
        <taxon>Pseudomonadati</taxon>
        <taxon>Pseudomonadota</taxon>
        <taxon>Gammaproteobacteria</taxon>
        <taxon>Pseudomonadales</taxon>
        <taxon>Pseudomonadaceae</taxon>
        <taxon>Pseudomonas</taxon>
    </lineage>
</organism>
<dbReference type="RefSeq" id="WP_081430203.1">
    <property type="nucleotide sequence ID" value="NZ_MKZO01000009.1"/>
</dbReference>